<feature type="signal peptide" evidence="1">
    <location>
        <begin position="1"/>
        <end position="18"/>
    </location>
</feature>
<sequence>MKLYLTAITLFITGFAMAQQELEEQVTELKEKSDKFNVYLNFQSSLDALTEKEKDTQLGFKTRQLRLEFRGDINERIFYRLRHRLNKSNQGTSLDNLAKATDMMYAGFRLDEKWTITAGKMCQTWGGFEFDLNPVNIYEYSEFIEYMDNFMLGGMLTYAPNENHELNLQITNSRNDKLEAIYNTNTGRPRPAGVNPSNSPLTYIFNWNGNFFDKKFQTRWAVGLETEAKNKYSKMVTLGNKLNLDKFQVFLDYMFAHQDLDRLYLSGNGTTFEDVSYHTFILKPEYQFSEKWNVFMQGIFETASVDGKSAKKSYGYYTGIEYMPFSDQDLRFFAAYVGKKYDFESSGVDTYSNRFSIGMMYRIKAF</sequence>
<evidence type="ECO:0008006" key="6">
    <source>
        <dbReference type="Google" id="ProtNLM"/>
    </source>
</evidence>
<comment type="caution">
    <text evidence="2">The sequence shown here is derived from an EMBL/GenBank/DDBJ whole genome shotgun (WGS) entry which is preliminary data.</text>
</comment>
<evidence type="ECO:0000313" key="4">
    <source>
        <dbReference type="Proteomes" id="UP001207736"/>
    </source>
</evidence>
<dbReference type="Proteomes" id="UP001207736">
    <property type="component" value="Unassembled WGS sequence"/>
</dbReference>
<evidence type="ECO:0000256" key="1">
    <source>
        <dbReference type="SAM" id="SignalP"/>
    </source>
</evidence>
<evidence type="ECO:0000313" key="3">
    <source>
        <dbReference type="EMBL" id="GJM52803.1"/>
    </source>
</evidence>
<accession>A0AAV5AQZ0</accession>
<reference evidence="2 5" key="1">
    <citation type="submission" date="2021-11" db="EMBL/GenBank/DDBJ databases">
        <title>Draft genome sequence of Capnocytophaga sp. strain KC07075 isolated from cat oral cavity.</title>
        <authorList>
            <person name="Suzuki M."/>
            <person name="Imaoka K."/>
            <person name="Kimura M."/>
            <person name="Morikawa S."/>
            <person name="Maeda K."/>
        </authorList>
    </citation>
    <scope>NUCLEOTIDE SEQUENCE</scope>
    <source>
        <strain evidence="2">KC07075</strain>
        <strain evidence="3 5">KC07079</strain>
    </source>
</reference>
<name>A0AAV5AQZ0_9FLAO</name>
<feature type="chain" id="PRO_5043752851" description="Porin" evidence="1">
    <location>
        <begin position="19"/>
        <end position="366"/>
    </location>
</feature>
<proteinExistence type="predicted"/>
<gene>
    <name evidence="2" type="ORF">RCZ15_07130</name>
    <name evidence="3" type="ORF">RCZ16_11200</name>
</gene>
<organism evidence="2 4">
    <name type="scientific">Capnocytophaga catalasegens</name>
    <dbReference type="NCBI Taxonomy" id="1004260"/>
    <lineage>
        <taxon>Bacteria</taxon>
        <taxon>Pseudomonadati</taxon>
        <taxon>Bacteroidota</taxon>
        <taxon>Flavobacteriia</taxon>
        <taxon>Flavobacteriales</taxon>
        <taxon>Flavobacteriaceae</taxon>
        <taxon>Capnocytophaga</taxon>
    </lineage>
</organism>
<dbReference type="AlphaFoldDB" id="A0AAV5AQZ0"/>
<keyword evidence="1" id="KW-0732">Signal</keyword>
<evidence type="ECO:0000313" key="5">
    <source>
        <dbReference type="Proteomes" id="UP001208692"/>
    </source>
</evidence>
<evidence type="ECO:0000313" key="2">
    <source>
        <dbReference type="EMBL" id="GJM49738.1"/>
    </source>
</evidence>
<dbReference type="Pfam" id="PF07396">
    <property type="entry name" value="Porin_O_P"/>
    <property type="match status" value="1"/>
</dbReference>
<dbReference type="RefSeq" id="WP_264846220.1">
    <property type="nucleotide sequence ID" value="NZ_BPMA01000018.1"/>
</dbReference>
<dbReference type="SUPFAM" id="SSF56935">
    <property type="entry name" value="Porins"/>
    <property type="match status" value="1"/>
</dbReference>
<dbReference type="EMBL" id="BQKB01000018">
    <property type="protein sequence ID" value="GJM52803.1"/>
    <property type="molecule type" value="Genomic_DNA"/>
</dbReference>
<keyword evidence="5" id="KW-1185">Reference proteome</keyword>
<dbReference type="Proteomes" id="UP001208692">
    <property type="component" value="Unassembled WGS sequence"/>
</dbReference>
<dbReference type="InterPro" id="IPR010870">
    <property type="entry name" value="Porin_O/P"/>
</dbReference>
<dbReference type="EMBL" id="BQKA01000012">
    <property type="protein sequence ID" value="GJM49738.1"/>
    <property type="molecule type" value="Genomic_DNA"/>
</dbReference>
<protein>
    <recommendedName>
        <fullName evidence="6">Porin</fullName>
    </recommendedName>
</protein>